<accession>A0A0F9WPY4</accession>
<feature type="region of interest" description="Disordered" evidence="1">
    <location>
        <begin position="154"/>
        <end position="180"/>
    </location>
</feature>
<protein>
    <submittedName>
        <fullName evidence="2">Uncharacterized protein</fullName>
    </submittedName>
</protein>
<gene>
    <name evidence="2" type="ORF">LCGC14_0325690</name>
</gene>
<feature type="compositionally biased region" description="Basic and acidic residues" evidence="1">
    <location>
        <begin position="154"/>
        <end position="164"/>
    </location>
</feature>
<proteinExistence type="predicted"/>
<evidence type="ECO:0000313" key="2">
    <source>
        <dbReference type="EMBL" id="KKN80763.1"/>
    </source>
</evidence>
<comment type="caution">
    <text evidence="2">The sequence shown here is derived from an EMBL/GenBank/DDBJ whole genome shotgun (WGS) entry which is preliminary data.</text>
</comment>
<sequence length="180" mass="18687">MGNKLNIGLRSGITNTSMVVLDSTGKLWSTTGTDSFQTYDSSHVANNAISGTEIGSLGIYTFPFPSAAAGQYSAYVVEQAGGSLAESDFPVTGGPGVVEWDGSAFIEQTTVVSNVLNTAMPASPTANSVYDYLEVMDAVLGGVTNTDTANQAAFKDRSGNERRRVTYGTADGSRSASTIS</sequence>
<dbReference type="AlphaFoldDB" id="A0A0F9WPY4"/>
<evidence type="ECO:0000256" key="1">
    <source>
        <dbReference type="SAM" id="MobiDB-lite"/>
    </source>
</evidence>
<dbReference type="EMBL" id="LAZR01000225">
    <property type="protein sequence ID" value="KKN80763.1"/>
    <property type="molecule type" value="Genomic_DNA"/>
</dbReference>
<organism evidence="2">
    <name type="scientific">marine sediment metagenome</name>
    <dbReference type="NCBI Taxonomy" id="412755"/>
    <lineage>
        <taxon>unclassified sequences</taxon>
        <taxon>metagenomes</taxon>
        <taxon>ecological metagenomes</taxon>
    </lineage>
</organism>
<reference evidence="2" key="1">
    <citation type="journal article" date="2015" name="Nature">
        <title>Complex archaea that bridge the gap between prokaryotes and eukaryotes.</title>
        <authorList>
            <person name="Spang A."/>
            <person name="Saw J.H."/>
            <person name="Jorgensen S.L."/>
            <person name="Zaremba-Niedzwiedzka K."/>
            <person name="Martijn J."/>
            <person name="Lind A.E."/>
            <person name="van Eijk R."/>
            <person name="Schleper C."/>
            <person name="Guy L."/>
            <person name="Ettema T.J."/>
        </authorList>
    </citation>
    <scope>NUCLEOTIDE SEQUENCE</scope>
</reference>
<name>A0A0F9WPY4_9ZZZZ</name>